<sequence>MADINGVVLSAGSGPTVKYTITYSKSRPSNSQMTYSFTIAAALGSSGSYIHSGYALLCTVTINGSSGQVRIKAADNDNWDGTTPRYRSVTVTCSSTAGNAAQGVRFRVVSDGRLSISSGVIDNSSYTVTSSALLTTACGAPTSCSIAPTVAEGGATLSWSGASSGTNNAVTGFEIQYSDSSNNADWGNWTALSTVSSSSGTGSLSVSPPSTRGSYRRFRIRTQGAAGSGYYSGWTVSSNSVRKNTPPGKASVLTASPLVYSEGPVTLTWSGASGGTSPIKGYMLASKTSTDGSTWTSWNVLETFNLSASSGTRAAAASTTPGTYTKYGLWTIDTLDVYSAEQVSNSILCVAAACDEPTIAAPKNGASTYNPNPRVLLTTGAQPDEQVAQVKIGTGSWRDGVNNPSLFSPSGSVGGSAAVMFKAESQSAGTKTLTVRCVNTDFEAPSAEVSRSFTVLASPFEAIAANETKVKASHITALRTAVNTVRNYYGLAPVSWSEEITAGRTKVKNWPLHILEIRAAVEPVIAVINQYSAASGFAVPEPDWEELGTGRPRAAVMNQLAELILSL</sequence>
<dbReference type="PROSITE" id="PS50853">
    <property type="entry name" value="FN3"/>
    <property type="match status" value="1"/>
</dbReference>
<dbReference type="KEGG" id="carl:PXC00_11950"/>
<evidence type="ECO:0000313" key="3">
    <source>
        <dbReference type="Proteomes" id="UP001300604"/>
    </source>
</evidence>
<dbReference type="InterPro" id="IPR003961">
    <property type="entry name" value="FN3_dom"/>
</dbReference>
<dbReference type="RefSeq" id="WP_275844709.1">
    <property type="nucleotide sequence ID" value="NZ_CP135996.1"/>
</dbReference>
<proteinExistence type="predicted"/>
<reference evidence="2" key="1">
    <citation type="submission" date="2023-09" db="EMBL/GenBank/DDBJ databases">
        <authorList>
            <person name="Zeng C."/>
        </authorList>
    </citation>
    <scope>NUCLEOTIDE SEQUENCE</scope>
    <source>
        <strain evidence="2">ZCY20-5</strain>
    </source>
</reference>
<accession>A0AA97D7R7</accession>
<dbReference type="InterPro" id="IPR013783">
    <property type="entry name" value="Ig-like_fold"/>
</dbReference>
<keyword evidence="3" id="KW-1185">Reference proteome</keyword>
<dbReference type="Gene3D" id="2.60.40.10">
    <property type="entry name" value="Immunoglobulins"/>
    <property type="match status" value="1"/>
</dbReference>
<gene>
    <name evidence="2" type="ORF">PXC00_11950</name>
</gene>
<dbReference type="AlphaFoldDB" id="A0AA97D7R7"/>
<name>A0AA97D7R7_9FIRM</name>
<reference evidence="2" key="2">
    <citation type="submission" date="2024-06" db="EMBL/GenBank/DDBJ databases">
        <title>Caproicibacterium argilliputei sp. nov, a novel caproic acid producing anaerobic bacterium isolated from pit mud.</title>
        <authorList>
            <person name="Xia S."/>
        </authorList>
    </citation>
    <scope>NUCLEOTIDE SEQUENCE</scope>
    <source>
        <strain evidence="2">ZCY20-5</strain>
    </source>
</reference>
<feature type="domain" description="Fibronectin type-III" evidence="1">
    <location>
        <begin position="140"/>
        <end position="248"/>
    </location>
</feature>
<evidence type="ECO:0000313" key="2">
    <source>
        <dbReference type="EMBL" id="WOC31894.1"/>
    </source>
</evidence>
<protein>
    <recommendedName>
        <fullName evidence="1">Fibronectin type-III domain-containing protein</fullName>
    </recommendedName>
</protein>
<organism evidence="2 3">
    <name type="scientific">Caproicibacterium argilliputei</name>
    <dbReference type="NCBI Taxonomy" id="3030016"/>
    <lineage>
        <taxon>Bacteria</taxon>
        <taxon>Bacillati</taxon>
        <taxon>Bacillota</taxon>
        <taxon>Clostridia</taxon>
        <taxon>Eubacteriales</taxon>
        <taxon>Oscillospiraceae</taxon>
        <taxon>Caproicibacterium</taxon>
    </lineage>
</organism>
<dbReference type="Proteomes" id="UP001300604">
    <property type="component" value="Chromosome"/>
</dbReference>
<dbReference type="EMBL" id="CP135996">
    <property type="protein sequence ID" value="WOC31894.1"/>
    <property type="molecule type" value="Genomic_DNA"/>
</dbReference>
<evidence type="ECO:0000259" key="1">
    <source>
        <dbReference type="PROSITE" id="PS50853"/>
    </source>
</evidence>